<evidence type="ECO:0000313" key="3">
    <source>
        <dbReference type="EMBL" id="PRQ04781.1"/>
    </source>
</evidence>
<keyword evidence="2" id="KW-0812">Transmembrane</keyword>
<protein>
    <submittedName>
        <fullName evidence="3">Uncharacterized protein</fullName>
    </submittedName>
</protein>
<gene>
    <name evidence="3" type="ORF">ENSA7_49540</name>
</gene>
<evidence type="ECO:0000313" key="4">
    <source>
        <dbReference type="Proteomes" id="UP000238823"/>
    </source>
</evidence>
<feature type="compositionally biased region" description="Polar residues" evidence="1">
    <location>
        <begin position="130"/>
        <end position="140"/>
    </location>
</feature>
<sequence length="165" mass="17888">MTIESVVIIIVGFAATVFLLSFSWRLWVQAPVPPAQTQGPRVEGPPLGPPPGAEHWMAWAQPGAPTAPPSPERELFEQSQLVPVAELMPNADGELDMARTMFFFKKDPEKTEILTEALDLESVEPDAPISSHSRVQTTPVRNAGGTRRPGVRARRGPPPPPAVSK</sequence>
<dbReference type="AlphaFoldDB" id="A0A2S9YI90"/>
<feature type="compositionally biased region" description="Pro residues" evidence="1">
    <location>
        <begin position="156"/>
        <end position="165"/>
    </location>
</feature>
<dbReference type="OrthoDB" id="9894814at2"/>
<organism evidence="3 4">
    <name type="scientific">Enhygromyxa salina</name>
    <dbReference type="NCBI Taxonomy" id="215803"/>
    <lineage>
        <taxon>Bacteria</taxon>
        <taxon>Pseudomonadati</taxon>
        <taxon>Myxococcota</taxon>
        <taxon>Polyangia</taxon>
        <taxon>Nannocystales</taxon>
        <taxon>Nannocystaceae</taxon>
        <taxon>Enhygromyxa</taxon>
    </lineage>
</organism>
<dbReference type="Proteomes" id="UP000238823">
    <property type="component" value="Unassembled WGS sequence"/>
</dbReference>
<accession>A0A2S9YI90</accession>
<dbReference type="EMBL" id="PVNL01000101">
    <property type="protein sequence ID" value="PRQ04781.1"/>
    <property type="molecule type" value="Genomic_DNA"/>
</dbReference>
<proteinExistence type="predicted"/>
<keyword evidence="2" id="KW-1133">Transmembrane helix</keyword>
<name>A0A2S9YI90_9BACT</name>
<evidence type="ECO:0000256" key="1">
    <source>
        <dbReference type="SAM" id="MobiDB-lite"/>
    </source>
</evidence>
<evidence type="ECO:0000256" key="2">
    <source>
        <dbReference type="SAM" id="Phobius"/>
    </source>
</evidence>
<feature type="region of interest" description="Disordered" evidence="1">
    <location>
        <begin position="121"/>
        <end position="165"/>
    </location>
</feature>
<comment type="caution">
    <text evidence="3">The sequence shown here is derived from an EMBL/GenBank/DDBJ whole genome shotgun (WGS) entry which is preliminary data.</text>
</comment>
<reference evidence="3 4" key="1">
    <citation type="submission" date="2018-03" db="EMBL/GenBank/DDBJ databases">
        <title>Draft Genome Sequences of the Obligatory Marine Myxobacteria Enhygromyxa salina SWB007.</title>
        <authorList>
            <person name="Poehlein A."/>
            <person name="Moghaddam J.A."/>
            <person name="Harms H."/>
            <person name="Alanjari M."/>
            <person name="Koenig G.M."/>
            <person name="Daniel R."/>
            <person name="Schaeberle T.F."/>
        </authorList>
    </citation>
    <scope>NUCLEOTIDE SEQUENCE [LARGE SCALE GENOMIC DNA]</scope>
    <source>
        <strain evidence="3 4">SWB007</strain>
    </source>
</reference>
<feature type="transmembrane region" description="Helical" evidence="2">
    <location>
        <begin position="6"/>
        <end position="28"/>
    </location>
</feature>
<keyword evidence="2" id="KW-0472">Membrane</keyword>
<dbReference type="RefSeq" id="WP_106091856.1">
    <property type="nucleotide sequence ID" value="NZ_PVNL01000101.1"/>
</dbReference>